<protein>
    <recommendedName>
        <fullName evidence="2">DUF4283 domain-containing protein</fullName>
    </recommendedName>
</protein>
<proteinExistence type="predicted"/>
<dbReference type="Pfam" id="PF14111">
    <property type="entry name" value="DUF4283"/>
    <property type="match status" value="1"/>
</dbReference>
<feature type="region of interest" description="Disordered" evidence="1">
    <location>
        <begin position="633"/>
        <end position="674"/>
    </location>
</feature>
<dbReference type="EMBL" id="JAIVGD010000028">
    <property type="protein sequence ID" value="KAH0737770.1"/>
    <property type="molecule type" value="Genomic_DNA"/>
</dbReference>
<accession>A0ABQ7TT98</accession>
<evidence type="ECO:0000313" key="4">
    <source>
        <dbReference type="Proteomes" id="UP000826656"/>
    </source>
</evidence>
<feature type="region of interest" description="Disordered" evidence="1">
    <location>
        <begin position="509"/>
        <end position="614"/>
    </location>
</feature>
<feature type="compositionally biased region" description="Basic and acidic residues" evidence="1">
    <location>
        <begin position="183"/>
        <end position="203"/>
    </location>
</feature>
<dbReference type="InterPro" id="IPR040256">
    <property type="entry name" value="At4g02000-like"/>
</dbReference>
<dbReference type="PANTHER" id="PTHR31286">
    <property type="entry name" value="GLYCINE-RICH CELL WALL STRUCTURAL PROTEIN 1.8-LIKE"/>
    <property type="match status" value="1"/>
</dbReference>
<evidence type="ECO:0000313" key="3">
    <source>
        <dbReference type="EMBL" id="KAH0737770.1"/>
    </source>
</evidence>
<feature type="region of interest" description="Disordered" evidence="1">
    <location>
        <begin position="183"/>
        <end position="221"/>
    </location>
</feature>
<feature type="compositionally biased region" description="Basic and acidic residues" evidence="1">
    <location>
        <begin position="567"/>
        <end position="582"/>
    </location>
</feature>
<name>A0ABQ7TT98_SOLTU</name>
<reference evidence="3 4" key="1">
    <citation type="journal article" date="2021" name="bioRxiv">
        <title>Chromosome-scale and haplotype-resolved genome assembly of a tetraploid potato cultivar.</title>
        <authorList>
            <person name="Sun H."/>
            <person name="Jiao W.-B."/>
            <person name="Krause K."/>
            <person name="Campoy J.A."/>
            <person name="Goel M."/>
            <person name="Folz-Donahue K."/>
            <person name="Kukat C."/>
            <person name="Huettel B."/>
            <person name="Schneeberger K."/>
        </authorList>
    </citation>
    <scope>NUCLEOTIDE SEQUENCE [LARGE SCALE GENOMIC DNA]</scope>
    <source>
        <strain evidence="3">SolTubOtavaFocal</strain>
        <tissue evidence="3">Leaves</tissue>
    </source>
</reference>
<evidence type="ECO:0000256" key="1">
    <source>
        <dbReference type="SAM" id="MobiDB-lite"/>
    </source>
</evidence>
<feature type="region of interest" description="Disordered" evidence="1">
    <location>
        <begin position="258"/>
        <end position="289"/>
    </location>
</feature>
<feature type="compositionally biased region" description="Polar residues" evidence="1">
    <location>
        <begin position="509"/>
        <end position="549"/>
    </location>
</feature>
<sequence length="674" mass="76551">MEVIRKSFILQTQLSGGVKIAHYNSRHVYIDLDNEFDYVTVWTKQRMSIDGQLMRIQTWTPEFTPEEETPIVPIWVALPELPWHCYNKVLLTTMLSSIGKVLYLDSPTAQKTRGSMARVKIQIDLTKPRPPHVWVGFKNSDPNKGRWQKVQYEGIPDYCLYCKHQGHIDNVCTIKRRDEDFKKRREKEAEKQNKPKGDLEKGGTKVMQTQDKDKTETNTKTQDQQVIVIQHTSQQQTTATRVQTHQELEQVDQAEQWQIQKRKQHRNQDQAHPKTAWRPVSPPPKNTKDIMQKASAVPGITPTISIHNNYINLEIQEQQSIGNSAECNKNKISDQEMQATQGSDKDSPSFNHNNKAGMHKEHNTNNKNTGMDSVIPTTQHLTICSMNTVMCADEVEGGMDGGCKEKPINLQEGISKGGNLTHVLHEVDHTDPRLDYRTPATTIARHNKQSNKKQPSPNKGDDTGQLQEDPGIQNIENLEPLQDDVTGLPQVEQGSQVDRDNGQKLQISRGNEGQHTLDTNQNDEGNQTSLENQHQQHSKNSPGKVSNNKSRGKLSKKKRESIKRKQQKEVENQRNNRQKSDYDVVNSEDEFDEDTQSLNEADDDEEGDETSAHLIKAFGSTFRSEFQAEIQEVADQQGLSPRGRKQVRQLIKSASISTSAKSSRPNTRSKSKGF</sequence>
<feature type="compositionally biased region" description="Basic residues" evidence="1">
    <location>
        <begin position="550"/>
        <end position="566"/>
    </location>
</feature>
<evidence type="ECO:0000259" key="2">
    <source>
        <dbReference type="Pfam" id="PF14111"/>
    </source>
</evidence>
<dbReference type="Proteomes" id="UP000826656">
    <property type="component" value="Unassembled WGS sequence"/>
</dbReference>
<dbReference type="InterPro" id="IPR025558">
    <property type="entry name" value="DUF4283"/>
</dbReference>
<feature type="compositionally biased region" description="Acidic residues" evidence="1">
    <location>
        <begin position="586"/>
        <end position="609"/>
    </location>
</feature>
<feature type="region of interest" description="Disordered" evidence="1">
    <location>
        <begin position="442"/>
        <end position="469"/>
    </location>
</feature>
<feature type="compositionally biased region" description="Low complexity" evidence="1">
    <location>
        <begin position="651"/>
        <end position="663"/>
    </location>
</feature>
<comment type="caution">
    <text evidence="3">The sequence shown here is derived from an EMBL/GenBank/DDBJ whole genome shotgun (WGS) entry which is preliminary data.</text>
</comment>
<feature type="region of interest" description="Disordered" evidence="1">
    <location>
        <begin position="335"/>
        <end position="371"/>
    </location>
</feature>
<feature type="domain" description="DUF4283" evidence="2">
    <location>
        <begin position="1"/>
        <end position="67"/>
    </location>
</feature>
<keyword evidence="4" id="KW-1185">Reference proteome</keyword>
<dbReference type="PANTHER" id="PTHR31286:SF177">
    <property type="entry name" value="ENDONUCLEASE_EXONUCLEASE_PHOSPHATASE"/>
    <property type="match status" value="1"/>
</dbReference>
<gene>
    <name evidence="3" type="ORF">KY290_036475</name>
</gene>
<feature type="compositionally biased region" description="Polar residues" evidence="1">
    <location>
        <begin position="335"/>
        <end position="354"/>
    </location>
</feature>
<organism evidence="3 4">
    <name type="scientific">Solanum tuberosum</name>
    <name type="common">Potato</name>
    <dbReference type="NCBI Taxonomy" id="4113"/>
    <lineage>
        <taxon>Eukaryota</taxon>
        <taxon>Viridiplantae</taxon>
        <taxon>Streptophyta</taxon>
        <taxon>Embryophyta</taxon>
        <taxon>Tracheophyta</taxon>
        <taxon>Spermatophyta</taxon>
        <taxon>Magnoliopsida</taxon>
        <taxon>eudicotyledons</taxon>
        <taxon>Gunneridae</taxon>
        <taxon>Pentapetalae</taxon>
        <taxon>asterids</taxon>
        <taxon>lamiids</taxon>
        <taxon>Solanales</taxon>
        <taxon>Solanaceae</taxon>
        <taxon>Solanoideae</taxon>
        <taxon>Solaneae</taxon>
        <taxon>Solanum</taxon>
    </lineage>
</organism>